<accession>A0AAW2XYF2</accession>
<dbReference type="EMBL" id="JACGWN010000002">
    <property type="protein sequence ID" value="KAL0458705.1"/>
    <property type="molecule type" value="Genomic_DNA"/>
</dbReference>
<reference evidence="2" key="1">
    <citation type="submission" date="2020-06" db="EMBL/GenBank/DDBJ databases">
        <authorList>
            <person name="Li T."/>
            <person name="Hu X."/>
            <person name="Zhang T."/>
            <person name="Song X."/>
            <person name="Zhang H."/>
            <person name="Dai N."/>
            <person name="Sheng W."/>
            <person name="Hou X."/>
            <person name="Wei L."/>
        </authorList>
    </citation>
    <scope>NUCLEOTIDE SEQUENCE</scope>
    <source>
        <strain evidence="2">KEN1</strain>
        <tissue evidence="2">Leaf</tissue>
    </source>
</reference>
<gene>
    <name evidence="2" type="ORF">Slati_0497700</name>
</gene>
<evidence type="ECO:0000313" key="2">
    <source>
        <dbReference type="EMBL" id="KAL0458705.1"/>
    </source>
</evidence>
<dbReference type="AlphaFoldDB" id="A0AAW2XYF2"/>
<organism evidence="2">
    <name type="scientific">Sesamum latifolium</name>
    <dbReference type="NCBI Taxonomy" id="2727402"/>
    <lineage>
        <taxon>Eukaryota</taxon>
        <taxon>Viridiplantae</taxon>
        <taxon>Streptophyta</taxon>
        <taxon>Embryophyta</taxon>
        <taxon>Tracheophyta</taxon>
        <taxon>Spermatophyta</taxon>
        <taxon>Magnoliopsida</taxon>
        <taxon>eudicotyledons</taxon>
        <taxon>Gunneridae</taxon>
        <taxon>Pentapetalae</taxon>
        <taxon>asterids</taxon>
        <taxon>lamiids</taxon>
        <taxon>Lamiales</taxon>
        <taxon>Pedaliaceae</taxon>
        <taxon>Sesamum</taxon>
    </lineage>
</organism>
<comment type="caution">
    <text evidence="2">The sequence shown here is derived from an EMBL/GenBank/DDBJ whole genome shotgun (WGS) entry which is preliminary data.</text>
</comment>
<feature type="compositionally biased region" description="Low complexity" evidence="1">
    <location>
        <begin position="117"/>
        <end position="133"/>
    </location>
</feature>
<name>A0AAW2XYF2_9LAMI</name>
<proteinExistence type="predicted"/>
<reference evidence="2" key="2">
    <citation type="journal article" date="2024" name="Plant">
        <title>Genomic evolution and insights into agronomic trait innovations of Sesamum species.</title>
        <authorList>
            <person name="Miao H."/>
            <person name="Wang L."/>
            <person name="Qu L."/>
            <person name="Liu H."/>
            <person name="Sun Y."/>
            <person name="Le M."/>
            <person name="Wang Q."/>
            <person name="Wei S."/>
            <person name="Zheng Y."/>
            <person name="Lin W."/>
            <person name="Duan Y."/>
            <person name="Cao H."/>
            <person name="Xiong S."/>
            <person name="Wang X."/>
            <person name="Wei L."/>
            <person name="Li C."/>
            <person name="Ma Q."/>
            <person name="Ju M."/>
            <person name="Zhao R."/>
            <person name="Li G."/>
            <person name="Mu C."/>
            <person name="Tian Q."/>
            <person name="Mei H."/>
            <person name="Zhang T."/>
            <person name="Gao T."/>
            <person name="Zhang H."/>
        </authorList>
    </citation>
    <scope>NUCLEOTIDE SEQUENCE</scope>
    <source>
        <strain evidence="2">KEN1</strain>
    </source>
</reference>
<feature type="region of interest" description="Disordered" evidence="1">
    <location>
        <begin position="111"/>
        <end position="133"/>
    </location>
</feature>
<sequence>MPSPDWSLPIPSILGEVVRIGHILSYLRLGGLLELIPSLGESLSLRTPWSTRSPSAPRSLELQGVLAARGSSALLVWTEQGDVLYSLYGRSRGMSFVHKEFLAARGVPRPQGVLAARGSPSSTRSSSRQGESS</sequence>
<protein>
    <submittedName>
        <fullName evidence="2">Uncharacterized protein</fullName>
    </submittedName>
</protein>
<evidence type="ECO:0000256" key="1">
    <source>
        <dbReference type="SAM" id="MobiDB-lite"/>
    </source>
</evidence>